<dbReference type="PANTHER" id="PTHR36786">
    <property type="entry name" value="2-ISOPROPYLMALATE SYNTHASE"/>
    <property type="match status" value="1"/>
</dbReference>
<dbReference type="PANTHER" id="PTHR36786:SF1">
    <property type="entry name" value="2-ISOPROPYLMALATE SYNTHASE"/>
    <property type="match status" value="1"/>
</dbReference>
<evidence type="ECO:0000259" key="1">
    <source>
        <dbReference type="Pfam" id="PF25104"/>
    </source>
</evidence>
<gene>
    <name evidence="3" type="primary">LOC113872717</name>
</gene>
<protein>
    <submittedName>
        <fullName evidence="3">Uncharacterized protein LOC113872717 isoform X1</fullName>
    </submittedName>
</protein>
<dbReference type="Proteomes" id="UP000694853">
    <property type="component" value="Unplaced"/>
</dbReference>
<evidence type="ECO:0000313" key="2">
    <source>
        <dbReference type="Proteomes" id="UP000694853"/>
    </source>
</evidence>
<dbReference type="AlphaFoldDB" id="A0A8B8MES6"/>
<dbReference type="InterPro" id="IPR056714">
    <property type="entry name" value="DUF7812"/>
</dbReference>
<evidence type="ECO:0000313" key="3">
    <source>
        <dbReference type="RefSeq" id="XP_027366282.1"/>
    </source>
</evidence>
<reference evidence="3" key="2">
    <citation type="submission" date="2025-08" db="UniProtKB">
        <authorList>
            <consortium name="RefSeq"/>
        </authorList>
    </citation>
    <scope>IDENTIFICATION</scope>
    <source>
        <tissue evidence="3">Young leaves</tissue>
    </source>
</reference>
<dbReference type="RefSeq" id="XP_027366282.1">
    <property type="nucleotide sequence ID" value="XM_027510481.1"/>
</dbReference>
<dbReference type="OrthoDB" id="1882119at2759"/>
<reference evidence="2" key="1">
    <citation type="journal article" date="2019" name="Toxins">
        <title>Detection of Abrin-Like and Prepropulchellin-Like Toxin Genes and Transcripts Using Whole Genome Sequencing and Full-Length Transcript Sequencing of Abrus precatorius.</title>
        <authorList>
            <person name="Hovde B.T."/>
            <person name="Daligault H.E."/>
            <person name="Hanschen E.R."/>
            <person name="Kunde Y.A."/>
            <person name="Johnson M.B."/>
            <person name="Starkenburg S.R."/>
            <person name="Johnson S.L."/>
        </authorList>
    </citation>
    <scope>NUCLEOTIDE SEQUENCE [LARGE SCALE GENOMIC DNA]</scope>
</reference>
<organism evidence="2 3">
    <name type="scientific">Abrus precatorius</name>
    <name type="common">Indian licorice</name>
    <name type="synonym">Glycine abrus</name>
    <dbReference type="NCBI Taxonomy" id="3816"/>
    <lineage>
        <taxon>Eukaryota</taxon>
        <taxon>Viridiplantae</taxon>
        <taxon>Streptophyta</taxon>
        <taxon>Embryophyta</taxon>
        <taxon>Tracheophyta</taxon>
        <taxon>Spermatophyta</taxon>
        <taxon>Magnoliopsida</taxon>
        <taxon>eudicotyledons</taxon>
        <taxon>Gunneridae</taxon>
        <taxon>Pentapetalae</taxon>
        <taxon>rosids</taxon>
        <taxon>fabids</taxon>
        <taxon>Fabales</taxon>
        <taxon>Fabaceae</taxon>
        <taxon>Papilionoideae</taxon>
        <taxon>50 kb inversion clade</taxon>
        <taxon>NPAAA clade</taxon>
        <taxon>indigoferoid/millettioid clade</taxon>
        <taxon>Abreae</taxon>
        <taxon>Abrus</taxon>
    </lineage>
</organism>
<name>A0A8B8MES6_ABRPR</name>
<sequence>MDDTRKLYQSLSNATAEAPILIDKDPRTLWETLFEQLRSTFHQFFSALPRRHHHDPQTLSLPPPHSRLWPIVEDLSLILRCSLLVLTLLPSDQKIFILKCRSVLSILNTFLSLDVNESHGLRFRNFLSDVELELSDSCRPFLCALLEVFADELLRHQSLRRYLMIADSVSPIYEKLFACHSNHCDIASVLEMISIHFILSISNEKAFEDFFSTAFLHCEKDFRFPELSLAPSMVLLLDPVVLSAPKMLQAHIISMVSGAVSSGLSSEILAPDIDCYLMAFQKSVILYSMHVSNLQIDGFCIELKCACDSYPLERGNPTFESYIQQETSNRLNQVLSKLDNLWDSYRCKMSSKAKADLLAEYIAFMKGRQCIFVDSGRDVTISILDCIIRGAFSQDATGDALYNIKGTTSAQDIYLLSSILKLMSVSLLQAIKYLNNSGDSSCLKTMGGASIHGKYDFLISIVDHFQQFKCCLPVQTFLFDAIKSQQSNYGLSKSMLVHFIGLLSLSFSNGLDLLAKGCISVIMALMYLFVFKEGDLVTLGSLRDLLLRSCSSEIPSDKSGEGAEDKRAVYKVAAEFHRIRARNLRRDSITSHNSVEDEKEETCNGEMFLNCIFENPQELSDYDELADFLECETGKNYSKWLNARQIFRKRRYQKTLDLRKIKKEKIWKSYKCQKIGKSVMRQKIGTFLKHWR</sequence>
<accession>A0A8B8MES6</accession>
<dbReference type="GeneID" id="113872717"/>
<dbReference type="KEGG" id="aprc:113872717"/>
<dbReference type="Pfam" id="PF25104">
    <property type="entry name" value="DUF7812"/>
    <property type="match status" value="1"/>
</dbReference>
<proteinExistence type="predicted"/>
<feature type="domain" description="DUF7812" evidence="1">
    <location>
        <begin position="77"/>
        <end position="539"/>
    </location>
</feature>
<keyword evidence="2" id="KW-1185">Reference proteome</keyword>